<accession>A0A238WZU0</accession>
<proteinExistence type="inferred from homology"/>
<dbReference type="InterPro" id="IPR011606">
    <property type="entry name" value="Brnchd-chn_aa_trnsp_permease"/>
</dbReference>
<evidence type="ECO:0000256" key="1">
    <source>
        <dbReference type="ARBA" id="ARBA00004651"/>
    </source>
</evidence>
<dbReference type="GO" id="GO:0005886">
    <property type="term" value="C:plasma membrane"/>
    <property type="evidence" value="ECO:0007669"/>
    <property type="project" value="UniProtKB-SubCell"/>
</dbReference>
<evidence type="ECO:0000256" key="6">
    <source>
        <dbReference type="ARBA" id="ARBA00022989"/>
    </source>
</evidence>
<feature type="transmembrane region" description="Helical" evidence="8">
    <location>
        <begin position="12"/>
        <end position="35"/>
    </location>
</feature>
<dbReference type="PANTHER" id="PTHR34979:SF1">
    <property type="entry name" value="INNER MEMBRANE PROTEIN YGAZ"/>
    <property type="match status" value="1"/>
</dbReference>
<gene>
    <name evidence="9" type="ORF">SAMN06265360_108107</name>
</gene>
<evidence type="ECO:0000313" key="9">
    <source>
        <dbReference type="EMBL" id="SNR51928.1"/>
    </source>
</evidence>
<evidence type="ECO:0000256" key="3">
    <source>
        <dbReference type="ARBA" id="ARBA00022448"/>
    </source>
</evidence>
<feature type="transmembrane region" description="Helical" evidence="8">
    <location>
        <begin position="157"/>
        <end position="174"/>
    </location>
</feature>
<keyword evidence="5 8" id="KW-0812">Transmembrane</keyword>
<dbReference type="EMBL" id="FZNW01000008">
    <property type="protein sequence ID" value="SNR51928.1"/>
    <property type="molecule type" value="Genomic_DNA"/>
</dbReference>
<dbReference type="PANTHER" id="PTHR34979">
    <property type="entry name" value="INNER MEMBRANE PROTEIN YGAZ"/>
    <property type="match status" value="1"/>
</dbReference>
<evidence type="ECO:0000313" key="10">
    <source>
        <dbReference type="Proteomes" id="UP000198348"/>
    </source>
</evidence>
<sequence length="234" mass="23517">MRSVWRTVGRDLAADAALVAAAIGVVGLAFGAIAVGSGLPLWLPAALSLLVFAGASQFVFIGILTAGGGPLGALAAALAVNSRHLPFGFAVSDALGSGWRRYVGAHLMIDETVAFTIAQQDPARRRAVYWTLGVGLFATWNIGVLAGSLAGTAIGDTAAFGLDAAFPAMLLALVRPSLRERRMATAAVLGACVALASAPVLPSGMPVLAALLALLVVPAGTPRAAVPGVVGESR</sequence>
<protein>
    <submittedName>
        <fullName evidence="9">4-azaleucine resistance probable transporter AzlC</fullName>
    </submittedName>
</protein>
<keyword evidence="4" id="KW-1003">Cell membrane</keyword>
<keyword evidence="6 8" id="KW-1133">Transmembrane helix</keyword>
<evidence type="ECO:0000256" key="8">
    <source>
        <dbReference type="SAM" id="Phobius"/>
    </source>
</evidence>
<evidence type="ECO:0000256" key="2">
    <source>
        <dbReference type="ARBA" id="ARBA00010735"/>
    </source>
</evidence>
<reference evidence="9 10" key="1">
    <citation type="submission" date="2017-06" db="EMBL/GenBank/DDBJ databases">
        <authorList>
            <person name="Kim H.J."/>
            <person name="Triplett B.A."/>
        </authorList>
    </citation>
    <scope>NUCLEOTIDE SEQUENCE [LARGE SCALE GENOMIC DNA]</scope>
    <source>
        <strain evidence="9 10">DSM 45207</strain>
    </source>
</reference>
<name>A0A238WZU0_9PSEU</name>
<keyword evidence="7 8" id="KW-0472">Membrane</keyword>
<organism evidence="9 10">
    <name type="scientific">Haloechinothrix alba</name>
    <dbReference type="NCBI Taxonomy" id="664784"/>
    <lineage>
        <taxon>Bacteria</taxon>
        <taxon>Bacillati</taxon>
        <taxon>Actinomycetota</taxon>
        <taxon>Actinomycetes</taxon>
        <taxon>Pseudonocardiales</taxon>
        <taxon>Pseudonocardiaceae</taxon>
        <taxon>Haloechinothrix</taxon>
    </lineage>
</organism>
<evidence type="ECO:0000256" key="4">
    <source>
        <dbReference type="ARBA" id="ARBA00022475"/>
    </source>
</evidence>
<dbReference type="OrthoDB" id="5195391at2"/>
<evidence type="ECO:0000256" key="7">
    <source>
        <dbReference type="ARBA" id="ARBA00023136"/>
    </source>
</evidence>
<comment type="subcellular location">
    <subcellularLocation>
        <location evidence="1">Cell membrane</location>
        <topology evidence="1">Multi-pass membrane protein</topology>
    </subcellularLocation>
</comment>
<dbReference type="GO" id="GO:1903785">
    <property type="term" value="P:L-valine transmembrane transport"/>
    <property type="evidence" value="ECO:0007669"/>
    <property type="project" value="TreeGrafter"/>
</dbReference>
<dbReference type="Pfam" id="PF03591">
    <property type="entry name" value="AzlC"/>
    <property type="match status" value="1"/>
</dbReference>
<dbReference type="RefSeq" id="WP_089301166.1">
    <property type="nucleotide sequence ID" value="NZ_FZNW01000008.1"/>
</dbReference>
<feature type="transmembrane region" description="Helical" evidence="8">
    <location>
        <begin position="183"/>
        <end position="201"/>
    </location>
</feature>
<feature type="transmembrane region" description="Helical" evidence="8">
    <location>
        <begin position="127"/>
        <end position="151"/>
    </location>
</feature>
<comment type="similarity">
    <text evidence="2">Belongs to the AzlC family.</text>
</comment>
<dbReference type="Proteomes" id="UP000198348">
    <property type="component" value="Unassembled WGS sequence"/>
</dbReference>
<keyword evidence="10" id="KW-1185">Reference proteome</keyword>
<dbReference type="AlphaFoldDB" id="A0A238WZU0"/>
<evidence type="ECO:0000256" key="5">
    <source>
        <dbReference type="ARBA" id="ARBA00022692"/>
    </source>
</evidence>
<keyword evidence="3" id="KW-0813">Transport</keyword>